<comment type="similarity">
    <text evidence="2 6">Belongs to the FliS family.</text>
</comment>
<keyword evidence="7" id="KW-0969">Cilium</keyword>
<dbReference type="GO" id="GO:0071973">
    <property type="term" value="P:bacterial-type flagellum-dependent cell motility"/>
    <property type="evidence" value="ECO:0007669"/>
    <property type="project" value="TreeGrafter"/>
</dbReference>
<dbReference type="PIRSF" id="PIRSF039090">
    <property type="entry name" value="Flis"/>
    <property type="match status" value="1"/>
</dbReference>
<protein>
    <recommendedName>
        <fullName evidence="6">Flagellar secretion chaperone FliS</fullName>
    </recommendedName>
</protein>
<evidence type="ECO:0000256" key="1">
    <source>
        <dbReference type="ARBA" id="ARBA00004514"/>
    </source>
</evidence>
<keyword evidence="7" id="KW-0966">Cell projection</keyword>
<dbReference type="InterPro" id="IPR003713">
    <property type="entry name" value="FliS"/>
</dbReference>
<name>A0A369WL96_9GAMM</name>
<dbReference type="RefSeq" id="WP_114695022.1">
    <property type="nucleotide sequence ID" value="NZ_QQOH01000002.1"/>
</dbReference>
<reference evidence="7 8" key="1">
    <citation type="submission" date="2018-07" db="EMBL/GenBank/DDBJ databases">
        <title>Motiliproteus coralliicola sp. nov., a bacterium isolated from Coral.</title>
        <authorList>
            <person name="Wang G."/>
        </authorList>
    </citation>
    <scope>NUCLEOTIDE SEQUENCE [LARGE SCALE GENOMIC DNA]</scope>
    <source>
        <strain evidence="7 8">C34</strain>
    </source>
</reference>
<comment type="subcellular location">
    <subcellularLocation>
        <location evidence="1 6">Cytoplasm</location>
        <location evidence="1 6">Cytosol</location>
    </subcellularLocation>
</comment>
<dbReference type="Pfam" id="PF02561">
    <property type="entry name" value="FliS"/>
    <property type="match status" value="1"/>
</dbReference>
<accession>A0A369WL96</accession>
<dbReference type="PANTHER" id="PTHR34773">
    <property type="entry name" value="FLAGELLAR SECRETION CHAPERONE FLIS"/>
    <property type="match status" value="1"/>
</dbReference>
<dbReference type="GO" id="GO:0044780">
    <property type="term" value="P:bacterial-type flagellum assembly"/>
    <property type="evidence" value="ECO:0007669"/>
    <property type="project" value="InterPro"/>
</dbReference>
<dbReference type="GO" id="GO:0005829">
    <property type="term" value="C:cytosol"/>
    <property type="evidence" value="ECO:0007669"/>
    <property type="project" value="UniProtKB-SubCell"/>
</dbReference>
<keyword evidence="4 6" id="KW-1005">Bacterial flagellum biogenesis</keyword>
<dbReference type="Gene3D" id="1.20.120.340">
    <property type="entry name" value="Flagellar protein FliS"/>
    <property type="match status" value="1"/>
</dbReference>
<proteinExistence type="inferred from homology"/>
<dbReference type="OrthoDB" id="9792010at2"/>
<dbReference type="PANTHER" id="PTHR34773:SF1">
    <property type="entry name" value="FLAGELLAR SECRETION CHAPERONE FLIS"/>
    <property type="match status" value="1"/>
</dbReference>
<gene>
    <name evidence="7" type="primary">fliS</name>
    <name evidence="7" type="ORF">DV711_07265</name>
</gene>
<evidence type="ECO:0000256" key="6">
    <source>
        <dbReference type="PIRNR" id="PIRNR039090"/>
    </source>
</evidence>
<keyword evidence="5" id="KW-0143">Chaperone</keyword>
<dbReference type="Proteomes" id="UP000253769">
    <property type="component" value="Unassembled WGS sequence"/>
</dbReference>
<keyword evidence="7" id="KW-0282">Flagellum</keyword>
<evidence type="ECO:0000256" key="3">
    <source>
        <dbReference type="ARBA" id="ARBA00022490"/>
    </source>
</evidence>
<keyword evidence="3 6" id="KW-0963">Cytoplasm</keyword>
<sequence>MSIKAINEYNKVGVKSGVDQATPHRMVQMLLEGALTRIAIAKGHMERNELAQQGEEIGKAITIVGGLQATLDPEKGGDVAGNLDYLYDHIAQGLMQANSESSTDKLDQITNLLIEIKSGWDAIPVEHHQTTALTDEAGG</sequence>
<evidence type="ECO:0000256" key="2">
    <source>
        <dbReference type="ARBA" id="ARBA00008787"/>
    </source>
</evidence>
<dbReference type="InterPro" id="IPR036584">
    <property type="entry name" value="FliS_sf"/>
</dbReference>
<dbReference type="CDD" id="cd16098">
    <property type="entry name" value="FliS"/>
    <property type="match status" value="1"/>
</dbReference>
<organism evidence="7 8">
    <name type="scientific">Motiliproteus coralliicola</name>
    <dbReference type="NCBI Taxonomy" id="2283196"/>
    <lineage>
        <taxon>Bacteria</taxon>
        <taxon>Pseudomonadati</taxon>
        <taxon>Pseudomonadota</taxon>
        <taxon>Gammaproteobacteria</taxon>
        <taxon>Oceanospirillales</taxon>
        <taxon>Oceanospirillaceae</taxon>
        <taxon>Motiliproteus</taxon>
    </lineage>
</organism>
<evidence type="ECO:0000313" key="8">
    <source>
        <dbReference type="Proteomes" id="UP000253769"/>
    </source>
</evidence>
<evidence type="ECO:0000256" key="4">
    <source>
        <dbReference type="ARBA" id="ARBA00022795"/>
    </source>
</evidence>
<dbReference type="AlphaFoldDB" id="A0A369WL96"/>
<dbReference type="SUPFAM" id="SSF101116">
    <property type="entry name" value="Flagellar export chaperone FliS"/>
    <property type="match status" value="1"/>
</dbReference>
<dbReference type="NCBIfam" id="TIGR00208">
    <property type="entry name" value="fliS"/>
    <property type="match status" value="1"/>
</dbReference>
<evidence type="ECO:0000313" key="7">
    <source>
        <dbReference type="EMBL" id="RDE22397.1"/>
    </source>
</evidence>
<keyword evidence="8" id="KW-1185">Reference proteome</keyword>
<comment type="caution">
    <text evidence="7">The sequence shown here is derived from an EMBL/GenBank/DDBJ whole genome shotgun (WGS) entry which is preliminary data.</text>
</comment>
<evidence type="ECO:0000256" key="5">
    <source>
        <dbReference type="ARBA" id="ARBA00023186"/>
    </source>
</evidence>
<dbReference type="EMBL" id="QQOH01000002">
    <property type="protein sequence ID" value="RDE22397.1"/>
    <property type="molecule type" value="Genomic_DNA"/>
</dbReference>